<gene>
    <name evidence="3" type="ORF">CQW23_04547</name>
</gene>
<feature type="region of interest" description="Disordered" evidence="2">
    <location>
        <begin position="100"/>
        <end position="125"/>
    </location>
</feature>
<name>A0A2G2XFE7_CAPBA</name>
<dbReference type="Proteomes" id="UP000224567">
    <property type="component" value="Unassembled WGS sequence"/>
</dbReference>
<accession>A0A2G2XFE7</accession>
<proteinExistence type="predicted"/>
<dbReference type="EMBL" id="MLFT02000002">
    <property type="protein sequence ID" value="PHT56061.1"/>
    <property type="molecule type" value="Genomic_DNA"/>
</dbReference>
<dbReference type="AlphaFoldDB" id="A0A2G2XFE7"/>
<dbReference type="PANTHER" id="PTHR31342:SF56">
    <property type="entry name" value="HYDROXYPROLINE-RICH GLYCOPROTEIN FAMILY PROTEIN"/>
    <property type="match status" value="1"/>
</dbReference>
<comment type="caution">
    <text evidence="3">The sequence shown here is derived from an EMBL/GenBank/DDBJ whole genome shotgun (WGS) entry which is preliminary data.</text>
</comment>
<reference evidence="4" key="2">
    <citation type="journal article" date="2017" name="J. Anim. Genet.">
        <title>Multiple reference genome sequences of hot pepper reveal the massive evolution of plant disease resistance genes by retroduplication.</title>
        <authorList>
            <person name="Kim S."/>
            <person name="Park J."/>
            <person name="Yeom S.-I."/>
            <person name="Kim Y.-M."/>
            <person name="Seo E."/>
            <person name="Kim K.-T."/>
            <person name="Kim M.-S."/>
            <person name="Lee J.M."/>
            <person name="Cheong K."/>
            <person name="Shin H.-S."/>
            <person name="Kim S.-B."/>
            <person name="Han K."/>
            <person name="Lee J."/>
            <person name="Park M."/>
            <person name="Lee H.-A."/>
            <person name="Lee H.-Y."/>
            <person name="Lee Y."/>
            <person name="Oh S."/>
            <person name="Lee J.H."/>
            <person name="Choi E."/>
            <person name="Choi E."/>
            <person name="Lee S.E."/>
            <person name="Jeon J."/>
            <person name="Kim H."/>
            <person name="Choi G."/>
            <person name="Song H."/>
            <person name="Lee J."/>
            <person name="Lee S.-C."/>
            <person name="Kwon J.-K."/>
            <person name="Lee H.-Y."/>
            <person name="Koo N."/>
            <person name="Hong Y."/>
            <person name="Kim R.W."/>
            <person name="Kang W.-H."/>
            <person name="Huh J.H."/>
            <person name="Kang B.-C."/>
            <person name="Yang T.-J."/>
            <person name="Lee Y.-H."/>
            <person name="Bennetzen J.L."/>
            <person name="Choi D."/>
        </authorList>
    </citation>
    <scope>NUCLEOTIDE SEQUENCE [LARGE SCALE GENOMIC DNA]</scope>
    <source>
        <strain evidence="4">cv. PBC81</strain>
    </source>
</reference>
<evidence type="ECO:0000256" key="1">
    <source>
        <dbReference type="ARBA" id="ARBA00023054"/>
    </source>
</evidence>
<evidence type="ECO:0000313" key="4">
    <source>
        <dbReference type="Proteomes" id="UP000224567"/>
    </source>
</evidence>
<feature type="compositionally biased region" description="Pro residues" evidence="2">
    <location>
        <begin position="25"/>
        <end position="37"/>
    </location>
</feature>
<dbReference type="InterPro" id="IPR040265">
    <property type="entry name" value="CHUP1/IPGA1-like"/>
</dbReference>
<dbReference type="PANTHER" id="PTHR31342">
    <property type="entry name" value="PROTEIN CHUP1, CHLOROPLASTIC"/>
    <property type="match status" value="1"/>
</dbReference>
<protein>
    <submittedName>
        <fullName evidence="3">Uncharacterized protein</fullName>
    </submittedName>
</protein>
<keyword evidence="1" id="KW-0175">Coiled coil</keyword>
<reference evidence="3 4" key="1">
    <citation type="journal article" date="2017" name="Genome Biol.">
        <title>New reference genome sequences of hot pepper reveal the massive evolution of plant disease-resistance genes by retroduplication.</title>
        <authorList>
            <person name="Kim S."/>
            <person name="Park J."/>
            <person name="Yeom S.I."/>
            <person name="Kim Y.M."/>
            <person name="Seo E."/>
            <person name="Kim K.T."/>
            <person name="Kim M.S."/>
            <person name="Lee J.M."/>
            <person name="Cheong K."/>
            <person name="Shin H.S."/>
            <person name="Kim S.B."/>
            <person name="Han K."/>
            <person name="Lee J."/>
            <person name="Park M."/>
            <person name="Lee H.A."/>
            <person name="Lee H.Y."/>
            <person name="Lee Y."/>
            <person name="Oh S."/>
            <person name="Lee J.H."/>
            <person name="Choi E."/>
            <person name="Choi E."/>
            <person name="Lee S.E."/>
            <person name="Jeon J."/>
            <person name="Kim H."/>
            <person name="Choi G."/>
            <person name="Song H."/>
            <person name="Lee J."/>
            <person name="Lee S.C."/>
            <person name="Kwon J.K."/>
            <person name="Lee H.Y."/>
            <person name="Koo N."/>
            <person name="Hong Y."/>
            <person name="Kim R.W."/>
            <person name="Kang W.H."/>
            <person name="Huh J.H."/>
            <person name="Kang B.C."/>
            <person name="Yang T.J."/>
            <person name="Lee Y.H."/>
            <person name="Bennetzen J.L."/>
            <person name="Choi D."/>
        </authorList>
    </citation>
    <scope>NUCLEOTIDE SEQUENCE [LARGE SCALE GENOMIC DNA]</scope>
    <source>
        <strain evidence="4">cv. PBC81</strain>
    </source>
</reference>
<evidence type="ECO:0000256" key="2">
    <source>
        <dbReference type="SAM" id="MobiDB-lite"/>
    </source>
</evidence>
<keyword evidence="4" id="KW-1185">Reference proteome</keyword>
<feature type="compositionally biased region" description="Low complexity" evidence="2">
    <location>
        <begin position="49"/>
        <end position="58"/>
    </location>
</feature>
<evidence type="ECO:0000313" key="3">
    <source>
        <dbReference type="EMBL" id="PHT56061.1"/>
    </source>
</evidence>
<organism evidence="3 4">
    <name type="scientific">Capsicum baccatum</name>
    <name type="common">Peruvian pepper</name>
    <dbReference type="NCBI Taxonomy" id="33114"/>
    <lineage>
        <taxon>Eukaryota</taxon>
        <taxon>Viridiplantae</taxon>
        <taxon>Streptophyta</taxon>
        <taxon>Embryophyta</taxon>
        <taxon>Tracheophyta</taxon>
        <taxon>Spermatophyta</taxon>
        <taxon>Magnoliopsida</taxon>
        <taxon>eudicotyledons</taxon>
        <taxon>Gunneridae</taxon>
        <taxon>Pentapetalae</taxon>
        <taxon>asterids</taxon>
        <taxon>lamiids</taxon>
        <taxon>Solanales</taxon>
        <taxon>Solanaceae</taxon>
        <taxon>Solanoideae</taxon>
        <taxon>Capsiceae</taxon>
        <taxon>Capsicum</taxon>
    </lineage>
</organism>
<dbReference type="OrthoDB" id="2020598at2759"/>
<dbReference type="STRING" id="33114.A0A2G2XFE7"/>
<feature type="compositionally biased region" description="Pro residues" evidence="2">
    <location>
        <begin position="59"/>
        <end position="71"/>
    </location>
</feature>
<feature type="region of interest" description="Disordered" evidence="2">
    <location>
        <begin position="1"/>
        <end position="74"/>
    </location>
</feature>
<sequence length="345" mass="37878">MLQISLLKPDEDISSNQPSTFAPAAPQPPPPPPPPPVLNSSGNAEGSRPAPLSAKPSDAPLPPPPPPPPPGFAAARKAATKLKRSSQMLSLYQLLKGKVEGSSLDGKSNGRKGKGCAAASAPAGGKQGMADALAEMTKRSAYHQQIREDVKVHAKTIKEMKTAITSFQTSDMSELIKFHKTVESHLEKLTNESQVLARFEEFPTKKLEALRMAAALHNKAECYFNKIKGEMDTLERTKDDESKKFKSHKIYFDFSILVRIKELMVDVSSNCMELTLKERREATQKENEGGEPKNDSNKEGSAKLLWKAFQFAFRVYTFAGGQDDRADMLTRELAQEIETDPSPQA</sequence>